<name>A0A448XKQ2_9PLAT</name>
<comment type="caution">
    <text evidence="2">The sequence shown here is derived from an EMBL/GenBank/DDBJ whole genome shotgun (WGS) entry which is preliminary data.</text>
</comment>
<organism evidence="2 3">
    <name type="scientific">Protopolystoma xenopodis</name>
    <dbReference type="NCBI Taxonomy" id="117903"/>
    <lineage>
        <taxon>Eukaryota</taxon>
        <taxon>Metazoa</taxon>
        <taxon>Spiralia</taxon>
        <taxon>Lophotrochozoa</taxon>
        <taxon>Platyhelminthes</taxon>
        <taxon>Monogenea</taxon>
        <taxon>Polyopisthocotylea</taxon>
        <taxon>Polystomatidea</taxon>
        <taxon>Polystomatidae</taxon>
        <taxon>Protopolystoma</taxon>
    </lineage>
</organism>
<accession>A0A448XKQ2</accession>
<dbReference type="AlphaFoldDB" id="A0A448XKQ2"/>
<feature type="region of interest" description="Disordered" evidence="1">
    <location>
        <begin position="21"/>
        <end position="54"/>
    </location>
</feature>
<keyword evidence="3" id="KW-1185">Reference proteome</keyword>
<proteinExistence type="predicted"/>
<gene>
    <name evidence="2" type="ORF">PXEA_LOCUS32361</name>
</gene>
<sequence>MTVPEGGQAYAESFKSGRLYASTQPDEDCNSAGGPGRARLEGYTSPETGTPFSSGDKRFHMEWCEIYTDSHASALVVGQVRSEQINVPKTFIPLVMRSYSSTANLCPSNITDLEMSTAPRDSSIMASITPVPVGQSATDTFYSLDSTDCLKMAATPMWHESMFRLAERCVLL</sequence>
<dbReference type="EMBL" id="CAAALY010259479">
    <property type="protein sequence ID" value="VEL38921.1"/>
    <property type="molecule type" value="Genomic_DNA"/>
</dbReference>
<evidence type="ECO:0000313" key="2">
    <source>
        <dbReference type="EMBL" id="VEL38921.1"/>
    </source>
</evidence>
<evidence type="ECO:0000256" key="1">
    <source>
        <dbReference type="SAM" id="MobiDB-lite"/>
    </source>
</evidence>
<reference evidence="2" key="1">
    <citation type="submission" date="2018-11" db="EMBL/GenBank/DDBJ databases">
        <authorList>
            <consortium name="Pathogen Informatics"/>
        </authorList>
    </citation>
    <scope>NUCLEOTIDE SEQUENCE</scope>
</reference>
<protein>
    <submittedName>
        <fullName evidence="2">Uncharacterized protein</fullName>
    </submittedName>
</protein>
<evidence type="ECO:0000313" key="3">
    <source>
        <dbReference type="Proteomes" id="UP000784294"/>
    </source>
</evidence>
<dbReference type="Proteomes" id="UP000784294">
    <property type="component" value="Unassembled WGS sequence"/>
</dbReference>